<proteinExistence type="predicted"/>
<sequence>MILYAGCIVVESKETSRQFIVLATLYTGFLQCHRWSLLHLLAGFQLIEPKNQ</sequence>
<organism evidence="1 2">
    <name type="scientific">Blumeria graminis f. sp. triticale</name>
    <dbReference type="NCBI Taxonomy" id="1689686"/>
    <lineage>
        <taxon>Eukaryota</taxon>
        <taxon>Fungi</taxon>
        <taxon>Dikarya</taxon>
        <taxon>Ascomycota</taxon>
        <taxon>Pezizomycotina</taxon>
        <taxon>Leotiomycetes</taxon>
        <taxon>Erysiphales</taxon>
        <taxon>Erysiphaceae</taxon>
        <taxon>Blumeria</taxon>
    </lineage>
</organism>
<dbReference type="EMBL" id="CAJHIT010000005">
    <property type="protein sequence ID" value="CAD6501448.1"/>
    <property type="molecule type" value="Genomic_DNA"/>
</dbReference>
<protein>
    <submittedName>
        <fullName evidence="1">BgTH12-01700</fullName>
    </submittedName>
</protein>
<evidence type="ECO:0000313" key="2">
    <source>
        <dbReference type="Proteomes" id="UP000683417"/>
    </source>
</evidence>
<reference evidence="1" key="1">
    <citation type="submission" date="2020-10" db="EMBL/GenBank/DDBJ databases">
        <authorList>
            <person name="Muller C M."/>
        </authorList>
    </citation>
    <scope>NUCLEOTIDE SEQUENCE</scope>
    <source>
        <strain evidence="1">THUN-12</strain>
    </source>
</reference>
<gene>
    <name evidence="1" type="ORF">BGTH12_LOCUS2806</name>
</gene>
<accession>A0A9W4CZJ4</accession>
<dbReference type="AlphaFoldDB" id="A0A9W4CZJ4"/>
<name>A0A9W4CZJ4_BLUGR</name>
<dbReference type="Proteomes" id="UP000683417">
    <property type="component" value="Unassembled WGS sequence"/>
</dbReference>
<evidence type="ECO:0000313" key="1">
    <source>
        <dbReference type="EMBL" id="CAD6501448.1"/>
    </source>
</evidence>
<comment type="caution">
    <text evidence="1">The sequence shown here is derived from an EMBL/GenBank/DDBJ whole genome shotgun (WGS) entry which is preliminary data.</text>
</comment>